<evidence type="ECO:0000256" key="3">
    <source>
        <dbReference type="ARBA" id="ARBA00022723"/>
    </source>
</evidence>
<dbReference type="Proteomes" id="UP000572635">
    <property type="component" value="Unassembled WGS sequence"/>
</dbReference>
<keyword evidence="2" id="KW-0645">Protease</keyword>
<dbReference type="Gene3D" id="3.40.390.10">
    <property type="entry name" value="Collagenase (Catalytic Domain)"/>
    <property type="match status" value="1"/>
</dbReference>
<dbReference type="GO" id="GO:0046872">
    <property type="term" value="F:metal ion binding"/>
    <property type="evidence" value="ECO:0007669"/>
    <property type="project" value="UniProtKB-KW"/>
</dbReference>
<evidence type="ECO:0000256" key="7">
    <source>
        <dbReference type="ARBA" id="ARBA00023049"/>
    </source>
</evidence>
<keyword evidence="3" id="KW-0479">Metal-binding</keyword>
<dbReference type="PANTHER" id="PTHR47466:SF1">
    <property type="entry name" value="METALLOPROTEASE MEP1 (AFU_ORTHOLOGUE AFUA_1G07730)-RELATED"/>
    <property type="match status" value="1"/>
</dbReference>
<evidence type="ECO:0000256" key="1">
    <source>
        <dbReference type="ARBA" id="ARBA00008721"/>
    </source>
</evidence>
<organism evidence="12 13">
    <name type="scientific">Nocardiopsis composta</name>
    <dbReference type="NCBI Taxonomy" id="157465"/>
    <lineage>
        <taxon>Bacteria</taxon>
        <taxon>Bacillati</taxon>
        <taxon>Actinomycetota</taxon>
        <taxon>Actinomycetes</taxon>
        <taxon>Streptosporangiales</taxon>
        <taxon>Nocardiopsidaceae</taxon>
        <taxon>Nocardiopsis</taxon>
    </lineage>
</organism>
<feature type="region of interest" description="Disordered" evidence="9">
    <location>
        <begin position="33"/>
        <end position="62"/>
    </location>
</feature>
<dbReference type="RefSeq" id="WP_184392190.1">
    <property type="nucleotide sequence ID" value="NZ_BAAAJD010000111.1"/>
</dbReference>
<dbReference type="PANTHER" id="PTHR47466">
    <property type="match status" value="1"/>
</dbReference>
<evidence type="ECO:0000256" key="10">
    <source>
        <dbReference type="SAM" id="SignalP"/>
    </source>
</evidence>
<feature type="domain" description="Peptidase M43 pregnancy-associated plasma-A" evidence="11">
    <location>
        <begin position="221"/>
        <end position="302"/>
    </location>
</feature>
<dbReference type="InterPro" id="IPR008754">
    <property type="entry name" value="Peptidase_M43"/>
</dbReference>
<dbReference type="GO" id="GO:0008237">
    <property type="term" value="F:metallopeptidase activity"/>
    <property type="evidence" value="ECO:0007669"/>
    <property type="project" value="UniProtKB-KW"/>
</dbReference>
<feature type="chain" id="PRO_5031222040" description="Peptidase M43 pregnancy-associated plasma-A domain-containing protein" evidence="10">
    <location>
        <begin position="32"/>
        <end position="316"/>
    </location>
</feature>
<name>A0A7W8VDM1_9ACTN</name>
<proteinExistence type="inferred from homology"/>
<keyword evidence="5" id="KW-0378">Hydrolase</keyword>
<evidence type="ECO:0000256" key="4">
    <source>
        <dbReference type="ARBA" id="ARBA00022729"/>
    </source>
</evidence>
<evidence type="ECO:0000313" key="12">
    <source>
        <dbReference type="EMBL" id="MBB5432656.1"/>
    </source>
</evidence>
<feature type="compositionally biased region" description="Low complexity" evidence="9">
    <location>
        <begin position="33"/>
        <end position="49"/>
    </location>
</feature>
<comment type="caution">
    <text evidence="12">The sequence shown here is derived from an EMBL/GenBank/DDBJ whole genome shotgun (WGS) entry which is preliminary data.</text>
</comment>
<dbReference type="AlphaFoldDB" id="A0A7W8VDM1"/>
<dbReference type="GO" id="GO:0006508">
    <property type="term" value="P:proteolysis"/>
    <property type="evidence" value="ECO:0007669"/>
    <property type="project" value="UniProtKB-KW"/>
</dbReference>
<dbReference type="SUPFAM" id="SSF55486">
    <property type="entry name" value="Metalloproteases ('zincins'), catalytic domain"/>
    <property type="match status" value="1"/>
</dbReference>
<dbReference type="InterPro" id="IPR024079">
    <property type="entry name" value="MetalloPept_cat_dom_sf"/>
</dbReference>
<feature type="region of interest" description="Disordered" evidence="9">
    <location>
        <begin position="254"/>
        <end position="275"/>
    </location>
</feature>
<keyword evidence="7" id="KW-0482">Metalloprotease</keyword>
<reference evidence="12 13" key="1">
    <citation type="submission" date="2020-08" db="EMBL/GenBank/DDBJ databases">
        <title>Sequencing the genomes of 1000 actinobacteria strains.</title>
        <authorList>
            <person name="Klenk H.-P."/>
        </authorList>
    </citation>
    <scope>NUCLEOTIDE SEQUENCE [LARGE SCALE GENOMIC DNA]</scope>
    <source>
        <strain evidence="12 13">DSM 44551</strain>
    </source>
</reference>
<keyword evidence="8" id="KW-1015">Disulfide bond</keyword>
<evidence type="ECO:0000259" key="11">
    <source>
        <dbReference type="Pfam" id="PF05572"/>
    </source>
</evidence>
<evidence type="ECO:0000256" key="9">
    <source>
        <dbReference type="SAM" id="MobiDB-lite"/>
    </source>
</evidence>
<protein>
    <recommendedName>
        <fullName evidence="11">Peptidase M43 pregnancy-associated plasma-A domain-containing protein</fullName>
    </recommendedName>
</protein>
<keyword evidence="6" id="KW-0862">Zinc</keyword>
<keyword evidence="13" id="KW-1185">Reference proteome</keyword>
<feature type="signal peptide" evidence="10">
    <location>
        <begin position="1"/>
        <end position="31"/>
    </location>
</feature>
<comment type="similarity">
    <text evidence="1">Belongs to the peptidase M43B family.</text>
</comment>
<gene>
    <name evidence="12" type="ORF">HDA36_002740</name>
</gene>
<sequence>MGKGTAWRIWSGTGACAAALAGLLTAGAYSAADSPERSPAAAAEECPPGAERRTDSATVRDRHGISPAEAAEYERMLREARVSYREGTVTVPVAMHVITAADGTGDVPDAKVREQIEVMNRGFGGGYAGVDTGFRFELQEVTRTGDDAWFTSFEANEAKAKAELRRGGPETLNIYTVDMGSGVLGQSTFPQDYRTDPKADGVVVDYRTVPGGGRKGFDLGHTATHETGHWLGLFHTFQNGCSHPGDYVEDTPYEREQSSGCPEGRDTCPDKPGTDPVRNFMNYSDDPCLREFTQGQATRMSDHWHAFRDRQGNPAR</sequence>
<feature type="compositionally biased region" description="Basic and acidic residues" evidence="9">
    <location>
        <begin position="254"/>
        <end position="273"/>
    </location>
</feature>
<dbReference type="Pfam" id="PF05572">
    <property type="entry name" value="Peptidase_M43"/>
    <property type="match status" value="1"/>
</dbReference>
<accession>A0A7W8VDM1</accession>
<feature type="compositionally biased region" description="Basic and acidic residues" evidence="9">
    <location>
        <begin position="50"/>
        <end position="62"/>
    </location>
</feature>
<evidence type="ECO:0000256" key="5">
    <source>
        <dbReference type="ARBA" id="ARBA00022801"/>
    </source>
</evidence>
<evidence type="ECO:0000256" key="2">
    <source>
        <dbReference type="ARBA" id="ARBA00022670"/>
    </source>
</evidence>
<dbReference type="CDD" id="cd04275">
    <property type="entry name" value="ZnMc_pappalysin_like"/>
    <property type="match status" value="1"/>
</dbReference>
<evidence type="ECO:0000256" key="8">
    <source>
        <dbReference type="ARBA" id="ARBA00023157"/>
    </source>
</evidence>
<keyword evidence="4 10" id="KW-0732">Signal</keyword>
<dbReference type="EMBL" id="JACHDB010000001">
    <property type="protein sequence ID" value="MBB5432656.1"/>
    <property type="molecule type" value="Genomic_DNA"/>
</dbReference>
<evidence type="ECO:0000313" key="13">
    <source>
        <dbReference type="Proteomes" id="UP000572635"/>
    </source>
</evidence>
<evidence type="ECO:0000256" key="6">
    <source>
        <dbReference type="ARBA" id="ARBA00022833"/>
    </source>
</evidence>